<organism evidence="1 2">
    <name type="scientific">Dibothriocephalus latus</name>
    <name type="common">Fish tapeworm</name>
    <name type="synonym">Diphyllobothrium latum</name>
    <dbReference type="NCBI Taxonomy" id="60516"/>
    <lineage>
        <taxon>Eukaryota</taxon>
        <taxon>Metazoa</taxon>
        <taxon>Spiralia</taxon>
        <taxon>Lophotrochozoa</taxon>
        <taxon>Platyhelminthes</taxon>
        <taxon>Cestoda</taxon>
        <taxon>Eucestoda</taxon>
        <taxon>Diphyllobothriidea</taxon>
        <taxon>Diphyllobothriidae</taxon>
        <taxon>Dibothriocephalus</taxon>
    </lineage>
</organism>
<evidence type="ECO:0000313" key="1">
    <source>
        <dbReference type="EMBL" id="VDN49746.1"/>
    </source>
</evidence>
<sequence>MDAFAEHILNAPGCQQGSLVASPSQPSVKDEVVCCMVREEGDVFVAQMGSSEESSVCVLRNDNLLPNFRTRGHPSMKSPWLTRKPLRSRRLATTIRPTVI</sequence>
<accession>A0A3P7S4R7</accession>
<proteinExistence type="predicted"/>
<keyword evidence="2" id="KW-1185">Reference proteome</keyword>
<gene>
    <name evidence="1" type="ORF">DILT_LOCUS19876</name>
</gene>
<reference evidence="1 2" key="1">
    <citation type="submission" date="2018-11" db="EMBL/GenBank/DDBJ databases">
        <authorList>
            <consortium name="Pathogen Informatics"/>
        </authorList>
    </citation>
    <scope>NUCLEOTIDE SEQUENCE [LARGE SCALE GENOMIC DNA]</scope>
</reference>
<evidence type="ECO:0000313" key="2">
    <source>
        <dbReference type="Proteomes" id="UP000281553"/>
    </source>
</evidence>
<protein>
    <submittedName>
        <fullName evidence="1">Uncharacterized protein</fullName>
    </submittedName>
</protein>
<dbReference type="Proteomes" id="UP000281553">
    <property type="component" value="Unassembled WGS sequence"/>
</dbReference>
<dbReference type="EMBL" id="UYRU01124041">
    <property type="protein sequence ID" value="VDN49746.1"/>
    <property type="molecule type" value="Genomic_DNA"/>
</dbReference>
<dbReference type="AlphaFoldDB" id="A0A3P7S4R7"/>
<dbReference type="OrthoDB" id="6258492at2759"/>
<name>A0A3P7S4R7_DIBLA</name>